<dbReference type="AlphaFoldDB" id="X1U380"/>
<protein>
    <submittedName>
        <fullName evidence="1">Uncharacterized protein</fullName>
    </submittedName>
</protein>
<accession>X1U380</accession>
<reference evidence="1" key="1">
    <citation type="journal article" date="2014" name="Front. Microbiol.">
        <title>High frequency of phylogenetically diverse reductive dehalogenase-homologous genes in deep subseafloor sedimentary metagenomes.</title>
        <authorList>
            <person name="Kawai M."/>
            <person name="Futagami T."/>
            <person name="Toyoda A."/>
            <person name="Takaki Y."/>
            <person name="Nishi S."/>
            <person name="Hori S."/>
            <person name="Arai W."/>
            <person name="Tsubouchi T."/>
            <person name="Morono Y."/>
            <person name="Uchiyama I."/>
            <person name="Ito T."/>
            <person name="Fujiyama A."/>
            <person name="Inagaki F."/>
            <person name="Takami H."/>
        </authorList>
    </citation>
    <scope>NUCLEOTIDE SEQUENCE</scope>
    <source>
        <strain evidence="1">Expedition CK06-06</strain>
    </source>
</reference>
<evidence type="ECO:0000313" key="1">
    <source>
        <dbReference type="EMBL" id="GAI98081.1"/>
    </source>
</evidence>
<proteinExistence type="predicted"/>
<organism evidence="1">
    <name type="scientific">marine sediment metagenome</name>
    <dbReference type="NCBI Taxonomy" id="412755"/>
    <lineage>
        <taxon>unclassified sequences</taxon>
        <taxon>metagenomes</taxon>
        <taxon>ecological metagenomes</taxon>
    </lineage>
</organism>
<gene>
    <name evidence="1" type="ORF">S12H4_33392</name>
</gene>
<sequence length="128" mass="14501">MDTAEPSTEVKRLTKLNEYGPDDLFICCASFEERCLAGASKMERNYRTNFSTIFVIEEPLYKKQVDNNLYSLKSMLGTKSSKGIFVISCQRDGPVEGIAQLKGIWNQCEPRDLENPYITVDISGFTKI</sequence>
<comment type="caution">
    <text evidence="1">The sequence shown here is derived from an EMBL/GenBank/DDBJ whole genome shotgun (WGS) entry which is preliminary data.</text>
</comment>
<name>X1U380_9ZZZZ</name>
<dbReference type="EMBL" id="BARW01019672">
    <property type="protein sequence ID" value="GAI98081.1"/>
    <property type="molecule type" value="Genomic_DNA"/>
</dbReference>
<feature type="non-terminal residue" evidence="1">
    <location>
        <position position="128"/>
    </location>
</feature>